<protein>
    <recommendedName>
        <fullName evidence="3">Carboxypeptidase regulatory-like domain-containing protein</fullName>
    </recommendedName>
</protein>
<evidence type="ECO:0008006" key="3">
    <source>
        <dbReference type="Google" id="ProtNLM"/>
    </source>
</evidence>
<dbReference type="PROSITE" id="PS51257">
    <property type="entry name" value="PROKAR_LIPOPROTEIN"/>
    <property type="match status" value="1"/>
</dbReference>
<evidence type="ECO:0000313" key="1">
    <source>
        <dbReference type="EMBL" id="QDT65422.1"/>
    </source>
</evidence>
<gene>
    <name evidence="1" type="ORF">V22_26750</name>
</gene>
<reference evidence="1 2" key="1">
    <citation type="submission" date="2019-02" db="EMBL/GenBank/DDBJ databases">
        <title>Deep-cultivation of Planctomycetes and their phenomic and genomic characterization uncovers novel biology.</title>
        <authorList>
            <person name="Wiegand S."/>
            <person name="Jogler M."/>
            <person name="Boedeker C."/>
            <person name="Pinto D."/>
            <person name="Vollmers J."/>
            <person name="Rivas-Marin E."/>
            <person name="Kohn T."/>
            <person name="Peeters S.H."/>
            <person name="Heuer A."/>
            <person name="Rast P."/>
            <person name="Oberbeckmann S."/>
            <person name="Bunk B."/>
            <person name="Jeske O."/>
            <person name="Meyerdierks A."/>
            <person name="Storesund J.E."/>
            <person name="Kallscheuer N."/>
            <person name="Luecker S."/>
            <person name="Lage O.M."/>
            <person name="Pohl T."/>
            <person name="Merkel B.J."/>
            <person name="Hornburger P."/>
            <person name="Mueller R.-W."/>
            <person name="Bruemmer F."/>
            <person name="Labrenz M."/>
            <person name="Spormann A.M."/>
            <person name="Op den Camp H."/>
            <person name="Overmann J."/>
            <person name="Amann R."/>
            <person name="Jetten M.S.M."/>
            <person name="Mascher T."/>
            <person name="Medema M.H."/>
            <person name="Devos D.P."/>
            <person name="Kaster A.-K."/>
            <person name="Ovreas L."/>
            <person name="Rohde M."/>
            <person name="Galperin M.Y."/>
            <person name="Jogler C."/>
        </authorList>
    </citation>
    <scope>NUCLEOTIDE SEQUENCE [LARGE SCALE GENOMIC DNA]</scope>
    <source>
        <strain evidence="1 2">V22</strain>
    </source>
</reference>
<sequence length="143" mass="15086">MSEIPHKFSVTFTALACLLFVGCSSGDVFPLKPVSGKVTLDGEPLAGVMIFFTPRLTGDGVKSGPPSYAVIADDGTFQLQTARQSSKSGAVAGPHLVTFSTEAAPDDPSEVIYHVPKAYREGIEYTVPKDGTDSAVFELTSDQ</sequence>
<dbReference type="EMBL" id="CP036316">
    <property type="protein sequence ID" value="QDT65422.1"/>
    <property type="molecule type" value="Genomic_DNA"/>
</dbReference>
<accession>A0A517TAM4</accession>
<dbReference type="RefSeq" id="WP_145263407.1">
    <property type="nucleotide sequence ID" value="NZ_CP036316.1"/>
</dbReference>
<organism evidence="1 2">
    <name type="scientific">Calycomorphotria hydatis</name>
    <dbReference type="NCBI Taxonomy" id="2528027"/>
    <lineage>
        <taxon>Bacteria</taxon>
        <taxon>Pseudomonadati</taxon>
        <taxon>Planctomycetota</taxon>
        <taxon>Planctomycetia</taxon>
        <taxon>Planctomycetales</taxon>
        <taxon>Planctomycetaceae</taxon>
        <taxon>Calycomorphotria</taxon>
    </lineage>
</organism>
<dbReference type="Proteomes" id="UP000319976">
    <property type="component" value="Chromosome"/>
</dbReference>
<evidence type="ECO:0000313" key="2">
    <source>
        <dbReference type="Proteomes" id="UP000319976"/>
    </source>
</evidence>
<proteinExistence type="predicted"/>
<dbReference type="AlphaFoldDB" id="A0A517TAM4"/>
<name>A0A517TAM4_9PLAN</name>
<dbReference type="OrthoDB" id="291697at2"/>
<keyword evidence="2" id="KW-1185">Reference proteome</keyword>
<dbReference type="KEGG" id="chya:V22_26750"/>